<dbReference type="InterPro" id="IPR011043">
    <property type="entry name" value="Gal_Oxase/kelch_b-propeller"/>
</dbReference>
<dbReference type="AlphaFoldDB" id="W9RV14"/>
<keyword evidence="2" id="KW-1185">Reference proteome</keyword>
<proteinExistence type="predicted"/>
<dbReference type="PANTHER" id="PTHR46422">
    <property type="entry name" value="SERINE/THREONINE-PROTEIN PHOSPHATASE BSL3"/>
    <property type="match status" value="1"/>
</dbReference>
<organism evidence="1 2">
    <name type="scientific">Morus notabilis</name>
    <dbReference type="NCBI Taxonomy" id="981085"/>
    <lineage>
        <taxon>Eukaryota</taxon>
        <taxon>Viridiplantae</taxon>
        <taxon>Streptophyta</taxon>
        <taxon>Embryophyta</taxon>
        <taxon>Tracheophyta</taxon>
        <taxon>Spermatophyta</taxon>
        <taxon>Magnoliopsida</taxon>
        <taxon>eudicotyledons</taxon>
        <taxon>Gunneridae</taxon>
        <taxon>Pentapetalae</taxon>
        <taxon>rosids</taxon>
        <taxon>fabids</taxon>
        <taxon>Rosales</taxon>
        <taxon>Moraceae</taxon>
        <taxon>Moreae</taxon>
        <taxon>Morus</taxon>
    </lineage>
</organism>
<dbReference type="InterPro" id="IPR015915">
    <property type="entry name" value="Kelch-typ_b-propeller"/>
</dbReference>
<evidence type="ECO:0000313" key="1">
    <source>
        <dbReference type="EMBL" id="EXC11746.1"/>
    </source>
</evidence>
<reference evidence="2" key="1">
    <citation type="submission" date="2013-01" db="EMBL/GenBank/DDBJ databases">
        <title>Draft Genome Sequence of a Mulberry Tree, Morus notabilis C.K. Schneid.</title>
        <authorList>
            <person name="He N."/>
            <person name="Zhao S."/>
        </authorList>
    </citation>
    <scope>NUCLEOTIDE SEQUENCE</scope>
</reference>
<dbReference type="PANTHER" id="PTHR46422:SF6">
    <property type="entry name" value="SERINE_THREONINE-PROTEIN PHOSPHATASE BSL1"/>
    <property type="match status" value="1"/>
</dbReference>
<protein>
    <submittedName>
        <fullName evidence="1">Uncharacterized protein</fullName>
    </submittedName>
</protein>
<gene>
    <name evidence="1" type="ORF">L484_020801</name>
</gene>
<accession>W9RV14</accession>
<sequence>MEGGASSGIRLARVTNSVHSYDVLTRKWTRVVVQGQGPGPHYGHVMDLVAQRYLVIVGEGLSPVQLCLGYIFSILWKILTGRTFLSVVRSLFSKLCV</sequence>
<dbReference type="STRING" id="981085.W9RV14"/>
<evidence type="ECO:0000313" key="2">
    <source>
        <dbReference type="Proteomes" id="UP000030645"/>
    </source>
</evidence>
<dbReference type="SUPFAM" id="SSF50965">
    <property type="entry name" value="Galactose oxidase, central domain"/>
    <property type="match status" value="1"/>
</dbReference>
<dbReference type="eggNOG" id="KOG0379">
    <property type="taxonomic scope" value="Eukaryota"/>
</dbReference>
<dbReference type="Gene3D" id="2.120.10.80">
    <property type="entry name" value="Kelch-type beta propeller"/>
    <property type="match status" value="1"/>
</dbReference>
<dbReference type="EMBL" id="KE345702">
    <property type="protein sequence ID" value="EXC11746.1"/>
    <property type="molecule type" value="Genomic_DNA"/>
</dbReference>
<dbReference type="Proteomes" id="UP000030645">
    <property type="component" value="Unassembled WGS sequence"/>
</dbReference>
<name>W9RV14_9ROSA</name>